<feature type="transmembrane region" description="Helical" evidence="1">
    <location>
        <begin position="68"/>
        <end position="90"/>
    </location>
</feature>
<dbReference type="RefSeq" id="WP_013407277.1">
    <property type="nucleotide sequence ID" value="NC_014655.1"/>
</dbReference>
<protein>
    <recommendedName>
        <fullName evidence="4">DUF4199 domain-containing protein</fullName>
    </recommendedName>
</protein>
<dbReference type="EMBL" id="CP002305">
    <property type="protein sequence ID" value="ADQ16223.1"/>
    <property type="molecule type" value="Genomic_DNA"/>
</dbReference>
<gene>
    <name evidence="2" type="ordered locus">Lbys_0448</name>
</gene>
<dbReference type="OrthoDB" id="1122768at2"/>
<evidence type="ECO:0008006" key="4">
    <source>
        <dbReference type="Google" id="ProtNLM"/>
    </source>
</evidence>
<sequence length="171" mass="19151">MEKVSTARIALKWGLIFGLVSIVINTIVYTFNLLEHQMLNGLISLVLSFAILYFAFKEFRDLNNGFMKFGQGVGLGSLLFVTAGVLASTYDLVYKRVIDPTVIEKQLDLIQQQNEKMGMSPEMIEQAMEKSRPFIEGPFAFVIMVLSLAFIGLLCSLIMAAIMKKNPPVFE</sequence>
<keyword evidence="3" id="KW-1185">Reference proteome</keyword>
<dbReference type="eggNOG" id="ENOG5031WK9">
    <property type="taxonomic scope" value="Bacteria"/>
</dbReference>
<dbReference type="Proteomes" id="UP000007435">
    <property type="component" value="Chromosome"/>
</dbReference>
<dbReference type="InterPro" id="IPR025250">
    <property type="entry name" value="DUF4199"/>
</dbReference>
<feature type="transmembrane region" description="Helical" evidence="1">
    <location>
        <begin position="37"/>
        <end position="56"/>
    </location>
</feature>
<name>E4RWQ4_LEAB4</name>
<organism evidence="2 3">
    <name type="scientific">Leadbetterella byssophila (strain DSM 17132 / JCM 16389 / KACC 11308 / NBRC 106382 / 4M15)</name>
    <dbReference type="NCBI Taxonomy" id="649349"/>
    <lineage>
        <taxon>Bacteria</taxon>
        <taxon>Pseudomonadati</taxon>
        <taxon>Bacteroidota</taxon>
        <taxon>Cytophagia</taxon>
        <taxon>Cytophagales</taxon>
        <taxon>Leadbetterellaceae</taxon>
        <taxon>Leadbetterella</taxon>
    </lineage>
</organism>
<evidence type="ECO:0000313" key="2">
    <source>
        <dbReference type="EMBL" id="ADQ16223.1"/>
    </source>
</evidence>
<dbReference type="AlphaFoldDB" id="E4RWQ4"/>
<feature type="transmembrane region" description="Helical" evidence="1">
    <location>
        <begin position="12"/>
        <end position="31"/>
    </location>
</feature>
<accession>E4RWQ4</accession>
<reference evidence="2 3" key="2">
    <citation type="journal article" date="2011" name="Stand. Genomic Sci.">
        <title>Complete genome sequence of Leadbetterella byssophila type strain (4M15).</title>
        <authorList>
            <person name="Abt B."/>
            <person name="Teshima H."/>
            <person name="Lucas S."/>
            <person name="Lapidus A."/>
            <person name="Del Rio T.G."/>
            <person name="Nolan M."/>
            <person name="Tice H."/>
            <person name="Cheng J.F."/>
            <person name="Pitluck S."/>
            <person name="Liolios K."/>
            <person name="Pagani I."/>
            <person name="Ivanova N."/>
            <person name="Mavromatis K."/>
            <person name="Pati A."/>
            <person name="Tapia R."/>
            <person name="Han C."/>
            <person name="Goodwin L."/>
            <person name="Chen A."/>
            <person name="Palaniappan K."/>
            <person name="Land M."/>
            <person name="Hauser L."/>
            <person name="Chang Y.J."/>
            <person name="Jeffries C.D."/>
            <person name="Rohde M."/>
            <person name="Goker M."/>
            <person name="Tindall B.J."/>
            <person name="Detter J.C."/>
            <person name="Woyke T."/>
            <person name="Bristow J."/>
            <person name="Eisen J.A."/>
            <person name="Markowitz V."/>
            <person name="Hugenholtz P."/>
            <person name="Klenk H.P."/>
            <person name="Kyrpides N.C."/>
        </authorList>
    </citation>
    <scope>NUCLEOTIDE SEQUENCE [LARGE SCALE GENOMIC DNA]</scope>
    <source>
        <strain evidence="3">DSM 17132 / JCM 16389 / KACC 11308 / NBRC 106382 / 4M15</strain>
    </source>
</reference>
<keyword evidence="1" id="KW-0472">Membrane</keyword>
<reference key="1">
    <citation type="submission" date="2010-11" db="EMBL/GenBank/DDBJ databases">
        <title>The complete genome of Leadbetterella byssophila DSM 17132.</title>
        <authorList>
            <consortium name="US DOE Joint Genome Institute (JGI-PGF)"/>
            <person name="Lucas S."/>
            <person name="Copeland A."/>
            <person name="Lapidus A."/>
            <person name="Glavina del Rio T."/>
            <person name="Dalin E."/>
            <person name="Tice H."/>
            <person name="Bruce D."/>
            <person name="Goodwin L."/>
            <person name="Pitluck S."/>
            <person name="Kyrpides N."/>
            <person name="Mavromatis K."/>
            <person name="Ivanova N."/>
            <person name="Teshima H."/>
            <person name="Brettin T."/>
            <person name="Detter J.C."/>
            <person name="Han C."/>
            <person name="Tapia R."/>
            <person name="Land M."/>
            <person name="Hauser L."/>
            <person name="Markowitz V."/>
            <person name="Cheng J.-F."/>
            <person name="Hugenholtz P."/>
            <person name="Woyke T."/>
            <person name="Wu D."/>
            <person name="Tindall B."/>
            <person name="Pomrenke H.G."/>
            <person name="Brambilla E."/>
            <person name="Klenk H.-P."/>
            <person name="Eisen J.A."/>
        </authorList>
    </citation>
    <scope>NUCLEOTIDE SEQUENCE [LARGE SCALE GENOMIC DNA]</scope>
    <source>
        <strain>DSM 17132</strain>
    </source>
</reference>
<dbReference type="Pfam" id="PF13858">
    <property type="entry name" value="DUF4199"/>
    <property type="match status" value="1"/>
</dbReference>
<keyword evidence="1" id="KW-1133">Transmembrane helix</keyword>
<proteinExistence type="predicted"/>
<feature type="transmembrane region" description="Helical" evidence="1">
    <location>
        <begin position="139"/>
        <end position="162"/>
    </location>
</feature>
<evidence type="ECO:0000256" key="1">
    <source>
        <dbReference type="SAM" id="Phobius"/>
    </source>
</evidence>
<evidence type="ECO:0000313" key="3">
    <source>
        <dbReference type="Proteomes" id="UP000007435"/>
    </source>
</evidence>
<dbReference type="HOGENOM" id="CLU_124415_1_0_10"/>
<dbReference type="KEGG" id="lby:Lbys_0448"/>
<dbReference type="STRING" id="649349.Lbys_0448"/>
<keyword evidence="1" id="KW-0812">Transmembrane</keyword>